<evidence type="ECO:0000259" key="6">
    <source>
        <dbReference type="Pfam" id="PF01575"/>
    </source>
</evidence>
<keyword evidence="8" id="KW-1185">Reference proteome</keyword>
<dbReference type="InterPro" id="IPR029069">
    <property type="entry name" value="HotDog_dom_sf"/>
</dbReference>
<dbReference type="SUPFAM" id="SSF54637">
    <property type="entry name" value="Thioesterase/thiol ester dehydrase-isomerase"/>
    <property type="match status" value="1"/>
</dbReference>
<feature type="compositionally biased region" description="Gly residues" evidence="4">
    <location>
        <begin position="489"/>
        <end position="500"/>
    </location>
</feature>
<protein>
    <submittedName>
        <fullName evidence="7">Phenylacetic acid degradation bifunctional protein PaaZ</fullName>
    </submittedName>
</protein>
<dbReference type="InterPro" id="IPR002539">
    <property type="entry name" value="MaoC-like_dom"/>
</dbReference>
<dbReference type="NCBIfam" id="TIGR02278">
    <property type="entry name" value="PaaN-DH"/>
    <property type="match status" value="1"/>
</dbReference>
<evidence type="ECO:0000256" key="4">
    <source>
        <dbReference type="SAM" id="MobiDB-lite"/>
    </source>
</evidence>
<dbReference type="InterPro" id="IPR011966">
    <property type="entry name" value="PaaN-DH"/>
</dbReference>
<dbReference type="Gene3D" id="3.10.129.10">
    <property type="entry name" value="Hotdog Thioesterase"/>
    <property type="match status" value="1"/>
</dbReference>
<reference evidence="7 8" key="1">
    <citation type="submission" date="2019-09" db="EMBL/GenBank/DDBJ databases">
        <title>Phylogeny of genus Pseudoclavibacter and closely related genus.</title>
        <authorList>
            <person name="Li Y."/>
        </authorList>
    </citation>
    <scope>NUCLEOTIDE SEQUENCE [LARGE SCALE GENOMIC DNA]</scope>
    <source>
        <strain evidence="7 8">DSM 23821</strain>
    </source>
</reference>
<evidence type="ECO:0000256" key="3">
    <source>
        <dbReference type="ARBA" id="ARBA00023002"/>
    </source>
</evidence>
<dbReference type="InterPro" id="IPR016163">
    <property type="entry name" value="Ald_DH_C"/>
</dbReference>
<feature type="domain" description="Aldehyde dehydrogenase" evidence="5">
    <location>
        <begin position="24"/>
        <end position="513"/>
    </location>
</feature>
<dbReference type="NCBIfam" id="NF008868">
    <property type="entry name" value="PRK11903.1"/>
    <property type="match status" value="1"/>
</dbReference>
<dbReference type="CDD" id="cd07128">
    <property type="entry name" value="ALDH_MaoC-N"/>
    <property type="match status" value="1"/>
</dbReference>
<dbReference type="Gene3D" id="3.40.605.10">
    <property type="entry name" value="Aldehyde Dehydrogenase, Chain A, domain 1"/>
    <property type="match status" value="1"/>
</dbReference>
<comment type="similarity">
    <text evidence="2">Belongs to the aldehyde dehydrogenase family.</text>
</comment>
<dbReference type="Gene3D" id="3.40.309.10">
    <property type="entry name" value="Aldehyde Dehydrogenase, Chain A, domain 2"/>
    <property type="match status" value="1"/>
</dbReference>
<evidence type="ECO:0000259" key="5">
    <source>
        <dbReference type="Pfam" id="PF00171"/>
    </source>
</evidence>
<dbReference type="Proteomes" id="UP000467240">
    <property type="component" value="Unassembled WGS sequence"/>
</dbReference>
<dbReference type="RefSeq" id="WP_158039641.1">
    <property type="nucleotide sequence ID" value="NZ_JACCFV010000001.1"/>
</dbReference>
<dbReference type="Pfam" id="PF00171">
    <property type="entry name" value="Aldedh"/>
    <property type="match status" value="1"/>
</dbReference>
<evidence type="ECO:0000313" key="7">
    <source>
        <dbReference type="EMBL" id="KAB1660145.1"/>
    </source>
</evidence>
<gene>
    <name evidence="7" type="primary">paaZ</name>
    <name evidence="7" type="ORF">F8O01_04260</name>
</gene>
<feature type="region of interest" description="Disordered" evidence="4">
    <location>
        <begin position="477"/>
        <end position="500"/>
    </location>
</feature>
<feature type="domain" description="MaoC-like" evidence="6">
    <location>
        <begin position="573"/>
        <end position="666"/>
    </location>
</feature>
<dbReference type="AlphaFoldDB" id="A0A7J5BZR1"/>
<dbReference type="PANTHER" id="PTHR43111:SF1">
    <property type="entry name" value="ALDEHYDE DEHYDROGENASE B-RELATED"/>
    <property type="match status" value="1"/>
</dbReference>
<dbReference type="Pfam" id="PF01575">
    <property type="entry name" value="MaoC_dehydratas"/>
    <property type="match status" value="1"/>
</dbReference>
<comment type="caution">
    <text evidence="7">The sequence shown here is derived from an EMBL/GenBank/DDBJ whole genome shotgun (WGS) entry which is preliminary data.</text>
</comment>
<dbReference type="InterPro" id="IPR016162">
    <property type="entry name" value="Ald_DH_N"/>
</dbReference>
<comment type="similarity">
    <text evidence="1">Belongs to the enoyl-CoA hydratase/isomerase family.</text>
</comment>
<accession>A0A7J5BZR1</accession>
<name>A0A7J5BZR1_9MICO</name>
<sequence length="704" mass="73756">MTQTDQTATTEVPFVPSYVLGSWWTPPAGTAGATVLDASTGDVVASVSTEGLDLAEVVGYARTVGRAGVQPLTFHQRALKLKDLAIHLQAHKTELYEVSNRTGATRRDNLIDIDGGIGVLFTYGSKGRRELPNATVEIDGAVEPLSADGSFVGEHVYTSLPGVAVEINAFNFPVWGMLEKFAPAFLAGLPSIVKPATPTGFVTAACVRLIADSGILPEGSIQLVSGSARDLLDHLDYRDAVAFTGSASTADTLRAHPAVREGGVRFTAEADSLNAAILGPDAVDGTPEFEAFVKSVVTEITAKAGQKCTAIRRVIAPAPLVGVLVRAIADRIEERVALGDPRSEATTMGPLASLDQLADVRHAVEDLVAGGGRIAYGSLDAPAGLAPGGAFMSPVVLTFDDARAEIVHEREAFGPVTSVLGYTSLDDAVELAALGAGSLVATVCSHDPDVARTLLTGIAGHHGRVLLLDRDDAKTSTGHGSPVPHLVHGGPGRAGGGEELGGIRAVHHYMQRTAVQGSPDLLTAVTGVWHRGAARRIAGDPAFGGSPDVVHPFRRALDTLRVGDAFVSGLRRATREEIQAFADTTGDVFYAHVDDAAAEANPFFPGVVAHGYLLVSWAAGLFVAPGRSPVLANSGLENLRFVTPIGVDDEVRVELTAKRITPRETDDYGEVRWDAVLYNQRDEVVANYDVLTLVAADESQALGG</sequence>
<proteinExistence type="inferred from homology"/>
<dbReference type="GO" id="GO:0016620">
    <property type="term" value="F:oxidoreductase activity, acting on the aldehyde or oxo group of donors, NAD or NADP as acceptor"/>
    <property type="evidence" value="ECO:0007669"/>
    <property type="project" value="InterPro"/>
</dbReference>
<dbReference type="EMBL" id="WBJZ01000004">
    <property type="protein sequence ID" value="KAB1660145.1"/>
    <property type="molecule type" value="Genomic_DNA"/>
</dbReference>
<keyword evidence="3" id="KW-0560">Oxidoreductase</keyword>
<dbReference type="OrthoDB" id="9759612at2"/>
<evidence type="ECO:0000313" key="8">
    <source>
        <dbReference type="Proteomes" id="UP000467240"/>
    </source>
</evidence>
<organism evidence="7 8">
    <name type="scientific">Pseudoclavibacter chungangensis</name>
    <dbReference type="NCBI Taxonomy" id="587635"/>
    <lineage>
        <taxon>Bacteria</taxon>
        <taxon>Bacillati</taxon>
        <taxon>Actinomycetota</taxon>
        <taxon>Actinomycetes</taxon>
        <taxon>Micrococcales</taxon>
        <taxon>Microbacteriaceae</taxon>
        <taxon>Pseudoclavibacter</taxon>
    </lineage>
</organism>
<dbReference type="PANTHER" id="PTHR43111">
    <property type="entry name" value="ALDEHYDE DEHYDROGENASE B-RELATED"/>
    <property type="match status" value="1"/>
</dbReference>
<evidence type="ECO:0000256" key="1">
    <source>
        <dbReference type="ARBA" id="ARBA00005254"/>
    </source>
</evidence>
<dbReference type="InterPro" id="IPR016161">
    <property type="entry name" value="Ald_DH/histidinol_DH"/>
</dbReference>
<dbReference type="SUPFAM" id="SSF53720">
    <property type="entry name" value="ALDH-like"/>
    <property type="match status" value="1"/>
</dbReference>
<evidence type="ECO:0000256" key="2">
    <source>
        <dbReference type="ARBA" id="ARBA00009986"/>
    </source>
</evidence>
<dbReference type="InterPro" id="IPR015590">
    <property type="entry name" value="Aldehyde_DH_dom"/>
</dbReference>